<proteinExistence type="inferred from homology"/>
<protein>
    <submittedName>
        <fullName evidence="3">Double zinc ribbon domain-containing protein</fullName>
    </submittedName>
</protein>
<dbReference type="PANTHER" id="PTHR47505">
    <property type="entry name" value="DNA UTILIZATION PROTEIN YHGH"/>
    <property type="match status" value="1"/>
</dbReference>
<dbReference type="InterPro" id="IPR044005">
    <property type="entry name" value="DZR_2"/>
</dbReference>
<dbReference type="KEGG" id="dsc:ABOD76_14470"/>
<gene>
    <name evidence="3" type="ORF">ABOD76_14470</name>
</gene>
<dbReference type="Pfam" id="PF18912">
    <property type="entry name" value="DZR_2"/>
    <property type="match status" value="1"/>
</dbReference>
<dbReference type="InterPro" id="IPR000836">
    <property type="entry name" value="PRTase_dom"/>
</dbReference>
<evidence type="ECO:0000256" key="1">
    <source>
        <dbReference type="ARBA" id="ARBA00008007"/>
    </source>
</evidence>
<evidence type="ECO:0000313" key="3">
    <source>
        <dbReference type="EMBL" id="XBV84643.1"/>
    </source>
</evidence>
<reference evidence="3" key="1">
    <citation type="submission" date="2024-06" db="EMBL/GenBank/DDBJ databases">
        <title>Draft Genome Sequence of Deinococcus sonorensis Type Strain KR-87, a Biofilm Producing Representative of the Genus Deinococcus.</title>
        <authorList>
            <person name="Boren L.S."/>
            <person name="Grosso R.A."/>
            <person name="Hugenberg-Cox A.N."/>
            <person name="Hill J.T.E."/>
            <person name="Albert C.M."/>
            <person name="Tuohy J.M."/>
        </authorList>
    </citation>
    <scope>NUCLEOTIDE SEQUENCE</scope>
    <source>
        <strain evidence="3">KR-87</strain>
    </source>
</reference>
<dbReference type="SUPFAM" id="SSF53271">
    <property type="entry name" value="PRTase-like"/>
    <property type="match status" value="1"/>
</dbReference>
<dbReference type="CDD" id="cd06223">
    <property type="entry name" value="PRTases_typeI"/>
    <property type="match status" value="1"/>
</dbReference>
<accession>A0AAU7U859</accession>
<evidence type="ECO:0000259" key="2">
    <source>
        <dbReference type="Pfam" id="PF18912"/>
    </source>
</evidence>
<dbReference type="InterPro" id="IPR029057">
    <property type="entry name" value="PRTase-like"/>
</dbReference>
<dbReference type="InterPro" id="IPR051910">
    <property type="entry name" value="ComF/GntX_DNA_util-trans"/>
</dbReference>
<organism evidence="3">
    <name type="scientific">Deinococcus sonorensis KR-87</name>
    <dbReference type="NCBI Taxonomy" id="694439"/>
    <lineage>
        <taxon>Bacteria</taxon>
        <taxon>Thermotogati</taxon>
        <taxon>Deinococcota</taxon>
        <taxon>Deinococci</taxon>
        <taxon>Deinococcales</taxon>
        <taxon>Deinococcaceae</taxon>
        <taxon>Deinococcus</taxon>
    </lineage>
</organism>
<dbReference type="EMBL" id="CP158299">
    <property type="protein sequence ID" value="XBV84643.1"/>
    <property type="molecule type" value="Genomic_DNA"/>
</dbReference>
<sequence>MTGWLRALLPRRCPGCQRQLGSADGLCPACRGQLRAQVYRRSLLRPDDVPHLVALGPYRGVLGRTVRALKYGGARELAPLLGAALAEGVPAAWQVRAVLHVPMHPARLRQRGYDQAALLAAEVARQLGVPHVTALARVRQGGPQAKQAAEQRRTALQGAFVCRSVPAGALLLLDDVMTTGSTLTACRDALTQAGAGPVYYAVVAR</sequence>
<dbReference type="AlphaFoldDB" id="A0AAU7U859"/>
<name>A0AAU7U859_9DEIO</name>
<feature type="domain" description="Double zinc ribbon" evidence="2">
    <location>
        <begin position="5"/>
        <end position="35"/>
    </location>
</feature>
<dbReference type="Gene3D" id="3.40.50.2020">
    <property type="match status" value="1"/>
</dbReference>
<dbReference type="PANTHER" id="PTHR47505:SF1">
    <property type="entry name" value="DNA UTILIZATION PROTEIN YHGH"/>
    <property type="match status" value="1"/>
</dbReference>
<dbReference type="RefSeq" id="WP_350242680.1">
    <property type="nucleotide sequence ID" value="NZ_CP158299.1"/>
</dbReference>
<comment type="similarity">
    <text evidence="1">Belongs to the ComF/GntX family.</text>
</comment>